<name>A0A518DSA0_9BACT</name>
<feature type="transmembrane region" description="Helical" evidence="1">
    <location>
        <begin position="118"/>
        <end position="137"/>
    </location>
</feature>
<dbReference type="KEGG" id="lcre:Pla8534_25230"/>
<feature type="transmembrane region" description="Helical" evidence="1">
    <location>
        <begin position="95"/>
        <end position="112"/>
    </location>
</feature>
<accession>A0A518DSA0</accession>
<dbReference type="Proteomes" id="UP000317648">
    <property type="component" value="Chromosome"/>
</dbReference>
<evidence type="ECO:0000256" key="1">
    <source>
        <dbReference type="SAM" id="Phobius"/>
    </source>
</evidence>
<proteinExistence type="predicted"/>
<dbReference type="EMBL" id="CP036433">
    <property type="protein sequence ID" value="QDU94717.1"/>
    <property type="molecule type" value="Genomic_DNA"/>
</dbReference>
<organism evidence="2 3">
    <name type="scientific">Lignipirellula cremea</name>
    <dbReference type="NCBI Taxonomy" id="2528010"/>
    <lineage>
        <taxon>Bacteria</taxon>
        <taxon>Pseudomonadati</taxon>
        <taxon>Planctomycetota</taxon>
        <taxon>Planctomycetia</taxon>
        <taxon>Pirellulales</taxon>
        <taxon>Pirellulaceae</taxon>
        <taxon>Lignipirellula</taxon>
    </lineage>
</organism>
<keyword evidence="1" id="KW-0812">Transmembrane</keyword>
<keyword evidence="1" id="KW-0472">Membrane</keyword>
<protein>
    <submittedName>
        <fullName evidence="2">Uncharacterized protein</fullName>
    </submittedName>
</protein>
<evidence type="ECO:0000313" key="3">
    <source>
        <dbReference type="Proteomes" id="UP000317648"/>
    </source>
</evidence>
<reference evidence="2 3" key="1">
    <citation type="submission" date="2019-02" db="EMBL/GenBank/DDBJ databases">
        <title>Deep-cultivation of Planctomycetes and their phenomic and genomic characterization uncovers novel biology.</title>
        <authorList>
            <person name="Wiegand S."/>
            <person name="Jogler M."/>
            <person name="Boedeker C."/>
            <person name="Pinto D."/>
            <person name="Vollmers J."/>
            <person name="Rivas-Marin E."/>
            <person name="Kohn T."/>
            <person name="Peeters S.H."/>
            <person name="Heuer A."/>
            <person name="Rast P."/>
            <person name="Oberbeckmann S."/>
            <person name="Bunk B."/>
            <person name="Jeske O."/>
            <person name="Meyerdierks A."/>
            <person name="Storesund J.E."/>
            <person name="Kallscheuer N."/>
            <person name="Luecker S."/>
            <person name="Lage O.M."/>
            <person name="Pohl T."/>
            <person name="Merkel B.J."/>
            <person name="Hornburger P."/>
            <person name="Mueller R.-W."/>
            <person name="Bruemmer F."/>
            <person name="Labrenz M."/>
            <person name="Spormann A.M."/>
            <person name="Op den Camp H."/>
            <person name="Overmann J."/>
            <person name="Amann R."/>
            <person name="Jetten M.S.M."/>
            <person name="Mascher T."/>
            <person name="Medema M.H."/>
            <person name="Devos D.P."/>
            <person name="Kaster A.-K."/>
            <person name="Ovreas L."/>
            <person name="Rohde M."/>
            <person name="Galperin M.Y."/>
            <person name="Jogler C."/>
        </authorList>
    </citation>
    <scope>NUCLEOTIDE SEQUENCE [LARGE SCALE GENOMIC DNA]</scope>
    <source>
        <strain evidence="2 3">Pla85_3_4</strain>
    </source>
</reference>
<feature type="transmembrane region" description="Helical" evidence="1">
    <location>
        <begin position="39"/>
        <end position="58"/>
    </location>
</feature>
<gene>
    <name evidence="2" type="ORF">Pla8534_25230</name>
</gene>
<dbReference type="AlphaFoldDB" id="A0A518DSA0"/>
<sequence>MLLRQDRGRKISSASNRGAALGFRKLRGVDYTGEMRRHLIGIIGLAFCLAAAVIWQVYTIPADGQMVVNSCLRIGLVMCAIWLAFPQAVEVLSKYPPWVVISSVLSVVVVAANPKLIIVMLPLLMLVGVKMFITWVFTPPPAKPPRSPRPTPSEKEQA</sequence>
<keyword evidence="1" id="KW-1133">Transmembrane helix</keyword>
<evidence type="ECO:0000313" key="2">
    <source>
        <dbReference type="EMBL" id="QDU94717.1"/>
    </source>
</evidence>
<keyword evidence="3" id="KW-1185">Reference proteome</keyword>